<dbReference type="Proteomes" id="UP000011131">
    <property type="component" value="Chromosome"/>
</dbReference>
<name>L7UEW1_MYXSD</name>
<keyword evidence="3" id="KW-1185">Reference proteome</keyword>
<evidence type="ECO:0000256" key="1">
    <source>
        <dbReference type="SAM" id="SignalP"/>
    </source>
</evidence>
<evidence type="ECO:0000313" key="2">
    <source>
        <dbReference type="EMBL" id="AGC46593.1"/>
    </source>
</evidence>
<reference evidence="2 3" key="1">
    <citation type="journal article" date="2013" name="Genome Announc.">
        <title>Complete genome sequence of Myxococcus stipitatus strain DSM 14675, a fruiting myxobacterium.</title>
        <authorList>
            <person name="Huntley S."/>
            <person name="Kneip S."/>
            <person name="Treuner-Lange A."/>
            <person name="Sogaard-Andersen L."/>
        </authorList>
    </citation>
    <scope>NUCLEOTIDE SEQUENCE [LARGE SCALE GENOMIC DNA]</scope>
    <source>
        <strain evidence="3">DSM 14675 / JCM 12634 / Mx s8</strain>
    </source>
</reference>
<protein>
    <recommendedName>
        <fullName evidence="4">Lipoprotein</fullName>
    </recommendedName>
</protein>
<dbReference type="KEGG" id="msd:MYSTI_05313"/>
<dbReference type="eggNOG" id="ENOG5033JP4">
    <property type="taxonomic scope" value="Bacteria"/>
</dbReference>
<evidence type="ECO:0008006" key="4">
    <source>
        <dbReference type="Google" id="ProtNLM"/>
    </source>
</evidence>
<feature type="signal peptide" evidence="1">
    <location>
        <begin position="1"/>
        <end position="21"/>
    </location>
</feature>
<dbReference type="EMBL" id="CP004025">
    <property type="protein sequence ID" value="AGC46593.1"/>
    <property type="molecule type" value="Genomic_DNA"/>
</dbReference>
<keyword evidence="1" id="KW-0732">Signal</keyword>
<dbReference type="HOGENOM" id="CLU_160542_0_0_7"/>
<organism evidence="2 3">
    <name type="scientific">Myxococcus stipitatus (strain DSM 14675 / JCM 12634 / Mx s8)</name>
    <dbReference type="NCBI Taxonomy" id="1278073"/>
    <lineage>
        <taxon>Bacteria</taxon>
        <taxon>Pseudomonadati</taxon>
        <taxon>Myxococcota</taxon>
        <taxon>Myxococcia</taxon>
        <taxon>Myxococcales</taxon>
        <taxon>Cystobacterineae</taxon>
        <taxon>Myxococcaceae</taxon>
        <taxon>Myxococcus</taxon>
    </lineage>
</organism>
<evidence type="ECO:0000313" key="3">
    <source>
        <dbReference type="Proteomes" id="UP000011131"/>
    </source>
</evidence>
<sequence>MRSRQIAIATCCLLAGGLAIAGFKADAPVGLDIAGRSAYATMAGARNSPDGAQFMLCALQGTTSGLHGYCTVRDANGIQRRCTTTNQHLLEVIKSIKDTSHIYFTWDENDTCTRIEATFSSVYGPKL</sequence>
<gene>
    <name evidence="2" type="ordered locus">MYSTI_05313</name>
</gene>
<accession>L7UEW1</accession>
<proteinExistence type="predicted"/>
<dbReference type="AlphaFoldDB" id="L7UEW1"/>
<feature type="chain" id="PRO_5003984387" description="Lipoprotein" evidence="1">
    <location>
        <begin position="22"/>
        <end position="127"/>
    </location>
</feature>